<reference evidence="2 3" key="1">
    <citation type="submission" date="2019-07" db="EMBL/GenBank/DDBJ databases">
        <title>De Novo Assembly of kiwifruit Actinidia rufa.</title>
        <authorList>
            <person name="Sugita-Konishi S."/>
            <person name="Sato K."/>
            <person name="Mori E."/>
            <person name="Abe Y."/>
            <person name="Kisaki G."/>
            <person name="Hamano K."/>
            <person name="Suezawa K."/>
            <person name="Otani M."/>
            <person name="Fukuda T."/>
            <person name="Manabe T."/>
            <person name="Gomi K."/>
            <person name="Tabuchi M."/>
            <person name="Akimitsu K."/>
            <person name="Kataoka I."/>
        </authorList>
    </citation>
    <scope>NUCLEOTIDE SEQUENCE [LARGE SCALE GENOMIC DNA]</scope>
    <source>
        <strain evidence="3">cv. Fuchu</strain>
    </source>
</reference>
<protein>
    <recommendedName>
        <fullName evidence="4">UBN2_3 domain-containing protein</fullName>
    </recommendedName>
</protein>
<feature type="compositionally biased region" description="Pro residues" evidence="1">
    <location>
        <begin position="13"/>
        <end position="22"/>
    </location>
</feature>
<gene>
    <name evidence="2" type="ORF">Acr_14g0010090</name>
</gene>
<sequence>MEAEESTKVASPSHPPPPPPPSETLVSETESNLQEEEEGEVDRIGDSKSTSFDQKEILRALEVVERDSVAIAQSYTSLFASLRLALSENNPPITGIQPLVQSCSKSSDHTIIVIVSIRRPQNTKNSPKTSKHAPSRATQASACEIYSHTRTPEEEDDSCPTHHAPPRTLTHQIPPNTRPSHARTVFRHASATPASRIQSATSASVPRQQPAGDAQPPHFSDSAEDDDNSHAKYQSKLEDWDSDNAKIITWFSNTSISSIHSLFTPFETAKEIWDYLAERDSSVDDAGEYQLGLELHYLRFEPGQTLTDFYSKMSNLWNHLAQFEPTWSCSTDAAAFYVYRDRSRLRHFLMALPPDYEHTRASLFHRHPLPTLGQALAKLRSEETQRKTMIYHQHSQPVLATPSWTPLPPPSPSQSIRSTSASSKTIPSGSQKKYCSFCRHDNHSYEDCRSRNKNRRKGSYNRQTAAVINSTGSSPDSASTLTAADVETIVIQVLFSHLVYHLAPWTFPMLPRQRLRHPSLILLLVVPPE</sequence>
<keyword evidence="3" id="KW-1185">Reference proteome</keyword>
<evidence type="ECO:0008006" key="4">
    <source>
        <dbReference type="Google" id="ProtNLM"/>
    </source>
</evidence>
<feature type="region of interest" description="Disordered" evidence="1">
    <location>
        <begin position="118"/>
        <end position="231"/>
    </location>
</feature>
<name>A0A7J0FS29_9ERIC</name>
<feature type="region of interest" description="Disordered" evidence="1">
    <location>
        <begin position="400"/>
        <end position="428"/>
    </location>
</feature>
<accession>A0A7J0FS29</accession>
<organism evidence="2 3">
    <name type="scientific">Actinidia rufa</name>
    <dbReference type="NCBI Taxonomy" id="165716"/>
    <lineage>
        <taxon>Eukaryota</taxon>
        <taxon>Viridiplantae</taxon>
        <taxon>Streptophyta</taxon>
        <taxon>Embryophyta</taxon>
        <taxon>Tracheophyta</taxon>
        <taxon>Spermatophyta</taxon>
        <taxon>Magnoliopsida</taxon>
        <taxon>eudicotyledons</taxon>
        <taxon>Gunneridae</taxon>
        <taxon>Pentapetalae</taxon>
        <taxon>asterids</taxon>
        <taxon>Ericales</taxon>
        <taxon>Actinidiaceae</taxon>
        <taxon>Actinidia</taxon>
    </lineage>
</organism>
<dbReference type="OrthoDB" id="1706811at2759"/>
<dbReference type="EMBL" id="BJWL01000014">
    <property type="protein sequence ID" value="GFZ01374.1"/>
    <property type="molecule type" value="Genomic_DNA"/>
</dbReference>
<dbReference type="AlphaFoldDB" id="A0A7J0FS29"/>
<dbReference type="PANTHER" id="PTHR34222">
    <property type="entry name" value="GAG_PRE-INTEGRS DOMAIN-CONTAINING PROTEIN"/>
    <property type="match status" value="1"/>
</dbReference>
<proteinExistence type="predicted"/>
<dbReference type="PANTHER" id="PTHR34222:SF100">
    <property type="entry name" value="CCHC-TYPE DOMAIN-CONTAINING PROTEIN"/>
    <property type="match status" value="1"/>
</dbReference>
<feature type="compositionally biased region" description="Low complexity" evidence="1">
    <location>
        <begin position="413"/>
        <end position="425"/>
    </location>
</feature>
<feature type="region of interest" description="Disordered" evidence="1">
    <location>
        <begin position="1"/>
        <end position="48"/>
    </location>
</feature>
<feature type="compositionally biased region" description="Polar residues" evidence="1">
    <location>
        <begin position="169"/>
        <end position="179"/>
    </location>
</feature>
<evidence type="ECO:0000313" key="3">
    <source>
        <dbReference type="Proteomes" id="UP000585474"/>
    </source>
</evidence>
<feature type="compositionally biased region" description="Polar residues" evidence="1">
    <location>
        <begin position="192"/>
        <end position="207"/>
    </location>
</feature>
<comment type="caution">
    <text evidence="2">The sequence shown here is derived from an EMBL/GenBank/DDBJ whole genome shotgun (WGS) entry which is preliminary data.</text>
</comment>
<feature type="compositionally biased region" description="Polar residues" evidence="1">
    <location>
        <begin position="119"/>
        <end position="128"/>
    </location>
</feature>
<evidence type="ECO:0000256" key="1">
    <source>
        <dbReference type="SAM" id="MobiDB-lite"/>
    </source>
</evidence>
<evidence type="ECO:0000313" key="2">
    <source>
        <dbReference type="EMBL" id="GFZ01374.1"/>
    </source>
</evidence>
<dbReference type="Proteomes" id="UP000585474">
    <property type="component" value="Unassembled WGS sequence"/>
</dbReference>